<dbReference type="AlphaFoldDB" id="A0A4R6SN26"/>
<evidence type="ECO:0000313" key="2">
    <source>
        <dbReference type="Proteomes" id="UP000295444"/>
    </source>
</evidence>
<dbReference type="Proteomes" id="UP000295444">
    <property type="component" value="Unassembled WGS sequence"/>
</dbReference>
<comment type="caution">
    <text evidence="1">The sequence shown here is derived from an EMBL/GenBank/DDBJ whole genome shotgun (WGS) entry which is preliminary data.</text>
</comment>
<keyword evidence="2" id="KW-1185">Reference proteome</keyword>
<evidence type="ECO:0000313" key="1">
    <source>
        <dbReference type="EMBL" id="TDQ05539.1"/>
    </source>
</evidence>
<dbReference type="OrthoDB" id="3542548at2"/>
<dbReference type="EMBL" id="SNXZ01000001">
    <property type="protein sequence ID" value="TDQ05539.1"/>
    <property type="molecule type" value="Genomic_DNA"/>
</dbReference>
<sequence length="144" mass="15423">MTGDDELLAMVLATYTRHDPVPDNVIESAKAAGALVPGAIDWTWLERLDDPVGVRGPSRVLSFGDGMRAVDLELHREREVTGVHGILTPVAGDARIDVCWPSGRLTAGVDEVGRFEAVGLPTGPLRLVVRCPGTPTVATRWFVA</sequence>
<gene>
    <name evidence="1" type="ORF">EV186_1011513</name>
</gene>
<dbReference type="RefSeq" id="WP_133848266.1">
    <property type="nucleotide sequence ID" value="NZ_SNXZ01000001.1"/>
</dbReference>
<accession>A0A4R6SN26</accession>
<reference evidence="1 2" key="1">
    <citation type="submission" date="2019-03" db="EMBL/GenBank/DDBJ databases">
        <title>Genomic Encyclopedia of Type Strains, Phase IV (KMG-IV): sequencing the most valuable type-strain genomes for metagenomic binning, comparative biology and taxonomic classification.</title>
        <authorList>
            <person name="Goeker M."/>
        </authorList>
    </citation>
    <scope>NUCLEOTIDE SEQUENCE [LARGE SCALE GENOMIC DNA]</scope>
    <source>
        <strain evidence="1 2">DSM 45361</strain>
    </source>
</reference>
<organism evidence="1 2">
    <name type="scientific">Labedaea rhizosphaerae</name>
    <dbReference type="NCBI Taxonomy" id="598644"/>
    <lineage>
        <taxon>Bacteria</taxon>
        <taxon>Bacillati</taxon>
        <taxon>Actinomycetota</taxon>
        <taxon>Actinomycetes</taxon>
        <taxon>Pseudonocardiales</taxon>
        <taxon>Pseudonocardiaceae</taxon>
        <taxon>Labedaea</taxon>
    </lineage>
</organism>
<protein>
    <submittedName>
        <fullName evidence="1">Uncharacterized protein</fullName>
    </submittedName>
</protein>
<proteinExistence type="predicted"/>
<name>A0A4R6SN26_LABRH</name>